<accession>A0A1V8M9M4</accession>
<proteinExistence type="predicted"/>
<keyword evidence="3" id="KW-1185">Reference proteome</keyword>
<dbReference type="EMBL" id="LPUF01000001">
    <property type="protein sequence ID" value="OQK18259.1"/>
    <property type="molecule type" value="Genomic_DNA"/>
</dbReference>
<comment type="caution">
    <text evidence="2">The sequence shown here is derived from an EMBL/GenBank/DDBJ whole genome shotgun (WGS) entry which is preliminary data.</text>
</comment>
<evidence type="ECO:0000313" key="3">
    <source>
        <dbReference type="Proteomes" id="UP000191980"/>
    </source>
</evidence>
<feature type="compositionally biased region" description="Basic and acidic residues" evidence="1">
    <location>
        <begin position="143"/>
        <end position="152"/>
    </location>
</feature>
<feature type="region of interest" description="Disordered" evidence="1">
    <location>
        <begin position="140"/>
        <end position="162"/>
    </location>
</feature>
<organism evidence="2 3">
    <name type="scientific">Methyloprofundus sedimenti</name>
    <dbReference type="NCBI Taxonomy" id="1420851"/>
    <lineage>
        <taxon>Bacteria</taxon>
        <taxon>Pseudomonadati</taxon>
        <taxon>Pseudomonadota</taxon>
        <taxon>Gammaproteobacteria</taxon>
        <taxon>Methylococcales</taxon>
        <taxon>Methylococcaceae</taxon>
        <taxon>Methyloprofundus</taxon>
    </lineage>
</organism>
<reference evidence="2 3" key="1">
    <citation type="submission" date="2015-12" db="EMBL/GenBank/DDBJ databases">
        <authorList>
            <person name="Shamseldin A."/>
            <person name="Moawad H."/>
            <person name="Abd El-Rahim W.M."/>
            <person name="Sadowsky M.J."/>
        </authorList>
    </citation>
    <scope>NUCLEOTIDE SEQUENCE [LARGE SCALE GENOMIC DNA]</scope>
    <source>
        <strain evidence="2 3">WF1</strain>
    </source>
</reference>
<dbReference type="STRING" id="1420851.AU255_10640"/>
<protein>
    <recommendedName>
        <fullName evidence="4">SPOR domain-containing protein</fullName>
    </recommendedName>
</protein>
<dbReference type="OrthoDB" id="5574029at2"/>
<evidence type="ECO:0008006" key="4">
    <source>
        <dbReference type="Google" id="ProtNLM"/>
    </source>
</evidence>
<gene>
    <name evidence="2" type="ORF">AU255_10640</name>
</gene>
<dbReference type="AlphaFoldDB" id="A0A1V8M9M4"/>
<name>A0A1V8M9M4_9GAMM</name>
<dbReference type="RefSeq" id="WP_080522863.1">
    <property type="nucleotide sequence ID" value="NZ_LPUF01000001.1"/>
</dbReference>
<feature type="region of interest" description="Disordered" evidence="1">
    <location>
        <begin position="86"/>
        <end position="112"/>
    </location>
</feature>
<evidence type="ECO:0000256" key="1">
    <source>
        <dbReference type="SAM" id="MobiDB-lite"/>
    </source>
</evidence>
<evidence type="ECO:0000313" key="2">
    <source>
        <dbReference type="EMBL" id="OQK18259.1"/>
    </source>
</evidence>
<sequence length="325" mass="36480">MKFIFSLVLLINITFFLWEYRKGAPDIYLPPPIDSANSDTQKIILLSNSPAIAKESIQSVDTAEGELVSNAEKQAETVDEIEAMDYVDPRQLNASNQSKLSDTDSKNAETSEFVDPVYQQPAVIQEDELPAPVNEQFSQPVETVRHQEKEGQPADSTLSDAEKNQTIKHVASVVACYQLKTSATKADFISQTDKQTNYTLAFAGQKVPYISNYIVLTLPAETLQLAQNRQKILKLQGIKDLWLFEKGIFKWRISLGLFSTLEKAEFAKQQYARLTSEPLDVAPSWQTHSVTQVTISAEQEQDISAFEQRFAKYIDKDLDCSEASP</sequence>
<dbReference type="Proteomes" id="UP000191980">
    <property type="component" value="Unassembled WGS sequence"/>
</dbReference>